<accession>A0ABM6J8E3</accession>
<evidence type="ECO:0000256" key="1">
    <source>
        <dbReference type="ARBA" id="ARBA00008714"/>
    </source>
</evidence>
<evidence type="ECO:0000256" key="2">
    <source>
        <dbReference type="ARBA" id="ARBA00012682"/>
    </source>
</evidence>
<sequence>MPTESIDMPHALPALPYAYDALEPHIDTQTMEIHHTKHHQTYVNGLNAAVENSEWADWPVEKLVAAVEQLPEKMRGAVINHGGGHANHSLFWTVMSPRGGGEPQGEAARAIETQLGGFEAFKEAFTKAALTRFGSGWAWLSVTPQQTLVVESSGNQDSPLMHGHTPILGLDVWEHAYYLKYQNRRPEYIGAFYNVIDWAQVNRRYLDAMK</sequence>
<dbReference type="SUPFAM" id="SSF46609">
    <property type="entry name" value="Fe,Mn superoxide dismutase (SOD), N-terminal domain"/>
    <property type="match status" value="1"/>
</dbReference>
<dbReference type="EMBL" id="CP019952">
    <property type="protein sequence ID" value="AQW70775.1"/>
    <property type="molecule type" value="Genomic_DNA"/>
</dbReference>
<dbReference type="InterPro" id="IPR019832">
    <property type="entry name" value="Mn/Fe_SOD_C"/>
</dbReference>
<proteinExistence type="inferred from homology"/>
<dbReference type="InterPro" id="IPR036314">
    <property type="entry name" value="SOD_C_sf"/>
</dbReference>
<evidence type="ECO:0000256" key="5">
    <source>
        <dbReference type="RuleBase" id="RU000414"/>
    </source>
</evidence>
<gene>
    <name evidence="8" type="ORF">B2J77_16875</name>
</gene>
<dbReference type="InterPro" id="IPR019831">
    <property type="entry name" value="Mn/Fe_SOD_N"/>
</dbReference>
<feature type="domain" description="Manganese/iron superoxide dismutase N-terminal" evidence="6">
    <location>
        <begin position="10"/>
        <end position="96"/>
    </location>
</feature>
<dbReference type="Pfam" id="PF02777">
    <property type="entry name" value="Sod_Fe_C"/>
    <property type="match status" value="1"/>
</dbReference>
<evidence type="ECO:0000259" key="6">
    <source>
        <dbReference type="Pfam" id="PF00081"/>
    </source>
</evidence>
<dbReference type="SUPFAM" id="SSF54719">
    <property type="entry name" value="Fe,Mn superoxide dismutase (SOD), C-terminal domain"/>
    <property type="match status" value="1"/>
</dbReference>
<feature type="domain" description="Manganese/iron superoxide dismutase C-terminal" evidence="7">
    <location>
        <begin position="103"/>
        <end position="204"/>
    </location>
</feature>
<comment type="similarity">
    <text evidence="1 5">Belongs to the iron/manganese superoxide dismutase family.</text>
</comment>
<reference evidence="8 9" key="1">
    <citation type="submission" date="2017-02" db="EMBL/GenBank/DDBJ databases">
        <authorList>
            <person name="Guo L."/>
        </authorList>
    </citation>
    <scope>NUCLEOTIDE SEQUENCE [LARGE SCALE GENOMIC DNA]</scope>
    <source>
        <strain evidence="8 9">PRS09-11288</strain>
    </source>
</reference>
<evidence type="ECO:0000259" key="7">
    <source>
        <dbReference type="Pfam" id="PF02777"/>
    </source>
</evidence>
<dbReference type="InterPro" id="IPR001189">
    <property type="entry name" value="Mn/Fe_SOD"/>
</dbReference>
<dbReference type="PROSITE" id="PS00088">
    <property type="entry name" value="SOD_MN"/>
    <property type="match status" value="1"/>
</dbReference>
<dbReference type="PRINTS" id="PR01703">
    <property type="entry name" value="MNSODISMTASE"/>
</dbReference>
<dbReference type="InterPro" id="IPR019833">
    <property type="entry name" value="Mn/Fe_SOD_BS"/>
</dbReference>
<evidence type="ECO:0000256" key="4">
    <source>
        <dbReference type="ARBA" id="ARBA00023002"/>
    </source>
</evidence>
<evidence type="ECO:0000313" key="8">
    <source>
        <dbReference type="EMBL" id="AQW70775.1"/>
    </source>
</evidence>
<keyword evidence="3 5" id="KW-0479">Metal-binding</keyword>
<name>A0ABM6J8E3_9PSED</name>
<keyword evidence="4 5" id="KW-0560">Oxidoreductase</keyword>
<evidence type="ECO:0000313" key="9">
    <source>
        <dbReference type="Proteomes" id="UP000191010"/>
    </source>
</evidence>
<dbReference type="Pfam" id="PF00081">
    <property type="entry name" value="Sod_Fe_N"/>
    <property type="match status" value="1"/>
</dbReference>
<comment type="function">
    <text evidence="5">Destroys radicals which are normally produced within the cells and which are toxic to biological systems.</text>
</comment>
<dbReference type="Gene3D" id="3.55.40.20">
    <property type="entry name" value="Iron/manganese superoxide dismutase, C-terminal domain"/>
    <property type="match status" value="1"/>
</dbReference>
<dbReference type="PANTHER" id="PTHR43595">
    <property type="entry name" value="37S RIBOSOMAL PROTEIN S26, MITOCHONDRIAL"/>
    <property type="match status" value="1"/>
</dbReference>
<dbReference type="Gene3D" id="1.10.287.990">
    <property type="entry name" value="Fe,Mn superoxide dismutase (SOD) domain"/>
    <property type="match status" value="1"/>
</dbReference>
<comment type="catalytic activity">
    <reaction evidence="5">
        <text>2 superoxide + 2 H(+) = H2O2 + O2</text>
        <dbReference type="Rhea" id="RHEA:20696"/>
        <dbReference type="ChEBI" id="CHEBI:15378"/>
        <dbReference type="ChEBI" id="CHEBI:15379"/>
        <dbReference type="ChEBI" id="CHEBI:16240"/>
        <dbReference type="ChEBI" id="CHEBI:18421"/>
        <dbReference type="EC" id="1.15.1.1"/>
    </reaction>
</comment>
<evidence type="ECO:0000256" key="3">
    <source>
        <dbReference type="ARBA" id="ARBA00022723"/>
    </source>
</evidence>
<protein>
    <recommendedName>
        <fullName evidence="2 5">Superoxide dismutase</fullName>
        <ecNumber evidence="2 5">1.15.1.1</ecNumber>
    </recommendedName>
</protein>
<dbReference type="InterPro" id="IPR036324">
    <property type="entry name" value="Mn/Fe_SOD_N_sf"/>
</dbReference>
<dbReference type="Proteomes" id="UP000191010">
    <property type="component" value="Chromosome"/>
</dbReference>
<dbReference type="EC" id="1.15.1.1" evidence="2 5"/>
<organism evidence="8 9">
    <name type="scientific">Pseudomonas parafulva</name>
    <dbReference type="NCBI Taxonomy" id="157782"/>
    <lineage>
        <taxon>Bacteria</taxon>
        <taxon>Pseudomonadati</taxon>
        <taxon>Pseudomonadota</taxon>
        <taxon>Gammaproteobacteria</taxon>
        <taxon>Pseudomonadales</taxon>
        <taxon>Pseudomonadaceae</taxon>
        <taxon>Pseudomonas</taxon>
    </lineage>
</organism>
<dbReference type="PANTHER" id="PTHR43595:SF2">
    <property type="entry name" value="SMALL RIBOSOMAL SUBUNIT PROTEIN MS42"/>
    <property type="match status" value="1"/>
</dbReference>
<keyword evidence="9" id="KW-1185">Reference proteome</keyword>
<dbReference type="PIRSF" id="PIRSF000349">
    <property type="entry name" value="SODismutase"/>
    <property type="match status" value="1"/>
</dbReference>